<evidence type="ECO:0000256" key="6">
    <source>
        <dbReference type="ARBA" id="ARBA00012180"/>
    </source>
</evidence>
<keyword evidence="13" id="KW-0464">Manganese</keyword>
<feature type="domain" description="RNase H type-2" evidence="14">
    <location>
        <begin position="21"/>
        <end position="223"/>
    </location>
</feature>
<comment type="cofactor">
    <cofactor evidence="3">
        <name>Mg(2+)</name>
        <dbReference type="ChEBI" id="CHEBI:18420"/>
    </cofactor>
</comment>
<keyword evidence="11" id="KW-0255">Endonuclease</keyword>
<dbReference type="GO" id="GO:0004523">
    <property type="term" value="F:RNA-DNA hybrid ribonuclease activity"/>
    <property type="evidence" value="ECO:0007669"/>
    <property type="project" value="UniProtKB-EC"/>
</dbReference>
<evidence type="ECO:0000256" key="8">
    <source>
        <dbReference type="ARBA" id="ARBA00022490"/>
    </source>
</evidence>
<proteinExistence type="inferred from homology"/>
<dbReference type="GO" id="GO:0006298">
    <property type="term" value="P:mismatch repair"/>
    <property type="evidence" value="ECO:0007669"/>
    <property type="project" value="TreeGrafter"/>
</dbReference>
<dbReference type="PROSITE" id="PS51975">
    <property type="entry name" value="RNASE_H_2"/>
    <property type="match status" value="1"/>
</dbReference>
<comment type="similarity">
    <text evidence="5">Belongs to the RNase HII family.</text>
</comment>
<comment type="catalytic activity">
    <reaction evidence="1">
        <text>Endonucleolytic cleavage to 5'-phosphomonoester.</text>
        <dbReference type="EC" id="3.1.26.4"/>
    </reaction>
</comment>
<gene>
    <name evidence="15" type="ORF">UFOPK1537_00497</name>
</gene>
<comment type="cofactor">
    <cofactor evidence="2">
        <name>Mn(2+)</name>
        <dbReference type="ChEBI" id="CHEBI:29035"/>
    </cofactor>
</comment>
<dbReference type="GO" id="GO:0003723">
    <property type="term" value="F:RNA binding"/>
    <property type="evidence" value="ECO:0007669"/>
    <property type="project" value="InterPro"/>
</dbReference>
<evidence type="ECO:0000259" key="14">
    <source>
        <dbReference type="PROSITE" id="PS51975"/>
    </source>
</evidence>
<evidence type="ECO:0000256" key="5">
    <source>
        <dbReference type="ARBA" id="ARBA00007383"/>
    </source>
</evidence>
<dbReference type="InterPro" id="IPR036397">
    <property type="entry name" value="RNaseH_sf"/>
</dbReference>
<dbReference type="AlphaFoldDB" id="A0A6J6CS26"/>
<evidence type="ECO:0000256" key="1">
    <source>
        <dbReference type="ARBA" id="ARBA00000077"/>
    </source>
</evidence>
<comment type="subcellular location">
    <subcellularLocation>
        <location evidence="4">Cytoplasm</location>
    </subcellularLocation>
</comment>
<evidence type="ECO:0000256" key="4">
    <source>
        <dbReference type="ARBA" id="ARBA00004496"/>
    </source>
</evidence>
<keyword evidence="12" id="KW-0378">Hydrolase</keyword>
<evidence type="ECO:0000256" key="10">
    <source>
        <dbReference type="ARBA" id="ARBA00022723"/>
    </source>
</evidence>
<dbReference type="EC" id="3.1.26.4" evidence="6"/>
<dbReference type="InterPro" id="IPR022898">
    <property type="entry name" value="RNase_HII"/>
</dbReference>
<dbReference type="SUPFAM" id="SSF53098">
    <property type="entry name" value="Ribonuclease H-like"/>
    <property type="match status" value="1"/>
</dbReference>
<accession>A0A6J6CS26</accession>
<reference evidence="15" key="1">
    <citation type="submission" date="2020-05" db="EMBL/GenBank/DDBJ databases">
        <authorList>
            <person name="Chiriac C."/>
            <person name="Salcher M."/>
            <person name="Ghai R."/>
            <person name="Kavagutti S V."/>
        </authorList>
    </citation>
    <scope>NUCLEOTIDE SEQUENCE</scope>
</reference>
<dbReference type="GO" id="GO:0005737">
    <property type="term" value="C:cytoplasm"/>
    <property type="evidence" value="ECO:0007669"/>
    <property type="project" value="UniProtKB-SubCell"/>
</dbReference>
<evidence type="ECO:0000313" key="15">
    <source>
        <dbReference type="EMBL" id="CAB4553976.1"/>
    </source>
</evidence>
<organism evidence="15">
    <name type="scientific">freshwater metagenome</name>
    <dbReference type="NCBI Taxonomy" id="449393"/>
    <lineage>
        <taxon>unclassified sequences</taxon>
        <taxon>metagenomes</taxon>
        <taxon>ecological metagenomes</taxon>
    </lineage>
</organism>
<dbReference type="CDD" id="cd07182">
    <property type="entry name" value="RNase_HII_bacteria_HII_like"/>
    <property type="match status" value="1"/>
</dbReference>
<dbReference type="PANTHER" id="PTHR10954:SF18">
    <property type="entry name" value="RIBONUCLEASE HII"/>
    <property type="match status" value="1"/>
</dbReference>
<dbReference type="InterPro" id="IPR001352">
    <property type="entry name" value="RNase_HII/HIII"/>
</dbReference>
<dbReference type="NCBIfam" id="NF000595">
    <property type="entry name" value="PRK00015.1-3"/>
    <property type="match status" value="1"/>
</dbReference>
<name>A0A6J6CS26_9ZZZZ</name>
<dbReference type="GO" id="GO:0032299">
    <property type="term" value="C:ribonuclease H2 complex"/>
    <property type="evidence" value="ECO:0007669"/>
    <property type="project" value="TreeGrafter"/>
</dbReference>
<protein>
    <recommendedName>
        <fullName evidence="7">Ribonuclease HII</fullName>
        <ecNumber evidence="6">3.1.26.4</ecNumber>
    </recommendedName>
</protein>
<sequence length="223" mass="23901">MSSKTFPSLDAERRIFERGNRFVIGIDEVGRGAIAGPVAVGVSLIDKSSQDLGAWPEKLQDSKLMTAKSRTEIAKPLTDWVGAHAIGFSSNTEIDELGISEALRMAAGRALDELFLEASLRKLMAEEGAVILLDGSHNWLGKVSYGLDVQVQVKADTNCVSVAAAAVLAKVTRDALMQELDQKYPGYGLAGHKGYASAAHISALRSLGPCAIHRLTWLTRILA</sequence>
<evidence type="ECO:0000256" key="3">
    <source>
        <dbReference type="ARBA" id="ARBA00001946"/>
    </source>
</evidence>
<dbReference type="PANTHER" id="PTHR10954">
    <property type="entry name" value="RIBONUCLEASE H2 SUBUNIT A"/>
    <property type="match status" value="1"/>
</dbReference>
<evidence type="ECO:0000256" key="13">
    <source>
        <dbReference type="ARBA" id="ARBA00023211"/>
    </source>
</evidence>
<evidence type="ECO:0000256" key="11">
    <source>
        <dbReference type="ARBA" id="ARBA00022759"/>
    </source>
</evidence>
<keyword evidence="9" id="KW-0540">Nuclease</keyword>
<evidence type="ECO:0000256" key="9">
    <source>
        <dbReference type="ARBA" id="ARBA00022722"/>
    </source>
</evidence>
<dbReference type="EMBL" id="CAEZSX010000061">
    <property type="protein sequence ID" value="CAB4553976.1"/>
    <property type="molecule type" value="Genomic_DNA"/>
</dbReference>
<dbReference type="InterPro" id="IPR012337">
    <property type="entry name" value="RNaseH-like_sf"/>
</dbReference>
<evidence type="ECO:0000256" key="7">
    <source>
        <dbReference type="ARBA" id="ARBA00019179"/>
    </source>
</evidence>
<dbReference type="Gene3D" id="3.30.420.10">
    <property type="entry name" value="Ribonuclease H-like superfamily/Ribonuclease H"/>
    <property type="match status" value="1"/>
</dbReference>
<dbReference type="InterPro" id="IPR024567">
    <property type="entry name" value="RNase_HII/HIII_dom"/>
</dbReference>
<evidence type="ECO:0000256" key="12">
    <source>
        <dbReference type="ARBA" id="ARBA00022801"/>
    </source>
</evidence>
<evidence type="ECO:0000256" key="2">
    <source>
        <dbReference type="ARBA" id="ARBA00001936"/>
    </source>
</evidence>
<keyword evidence="8" id="KW-0963">Cytoplasm</keyword>
<dbReference type="Pfam" id="PF01351">
    <property type="entry name" value="RNase_HII"/>
    <property type="match status" value="1"/>
</dbReference>
<keyword evidence="10" id="KW-0479">Metal-binding</keyword>
<dbReference type="GO" id="GO:0043137">
    <property type="term" value="P:DNA replication, removal of RNA primer"/>
    <property type="evidence" value="ECO:0007669"/>
    <property type="project" value="TreeGrafter"/>
</dbReference>
<dbReference type="GO" id="GO:0046872">
    <property type="term" value="F:metal ion binding"/>
    <property type="evidence" value="ECO:0007669"/>
    <property type="project" value="UniProtKB-KW"/>
</dbReference>